<keyword evidence="2" id="KW-0547">Nucleotide-binding</keyword>
<proteinExistence type="inferred from homology"/>
<evidence type="ECO:0000313" key="6">
    <source>
        <dbReference type="EMBL" id="MBU3849342.1"/>
    </source>
</evidence>
<dbReference type="GO" id="GO:0005524">
    <property type="term" value="F:ATP binding"/>
    <property type="evidence" value="ECO:0007669"/>
    <property type="project" value="UniProtKB-KW"/>
</dbReference>
<dbReference type="Pfam" id="PF00005">
    <property type="entry name" value="ABC_tran"/>
    <property type="match status" value="1"/>
</dbReference>
<dbReference type="GO" id="GO:0022857">
    <property type="term" value="F:transmembrane transporter activity"/>
    <property type="evidence" value="ECO:0007669"/>
    <property type="project" value="TreeGrafter"/>
</dbReference>
<evidence type="ECO:0000256" key="2">
    <source>
        <dbReference type="ARBA" id="ARBA00022741"/>
    </source>
</evidence>
<evidence type="ECO:0000313" key="7">
    <source>
        <dbReference type="Proteomes" id="UP000823914"/>
    </source>
</evidence>
<dbReference type="InterPro" id="IPR017911">
    <property type="entry name" value="MacB-like_ATP-bd"/>
</dbReference>
<dbReference type="InterPro" id="IPR015854">
    <property type="entry name" value="ABC_transpr_LolD-like"/>
</dbReference>
<sequence length="240" mass="26340">MGIVELSNISKVYQMDNVQVNAVKNASFSIQQGEFAAISGPSGSGKSTLLNIIGLTDLPTSGTLIINGNDIYKNITLGVKAKIPSRVDAQLTDLRRSQLGFIFQTFNLVPVLNVWENIELPLHLGKSPTTDTLSKKEQSEWISFLLEMTGLTDWKTHKPAELSGGQRQRTAIARALVTKAPIILADEPTANLDSKTGDQILELMQKLNKELNTTFIFSTHDSKIVEMANHVIKIKDGIIL</sequence>
<dbReference type="EMBL" id="JAHLFV010000048">
    <property type="protein sequence ID" value="MBU3849342.1"/>
    <property type="molecule type" value="Genomic_DNA"/>
</dbReference>
<dbReference type="InterPro" id="IPR003593">
    <property type="entry name" value="AAA+_ATPase"/>
</dbReference>
<feature type="domain" description="ABC transporter" evidence="5">
    <location>
        <begin position="4"/>
        <end position="240"/>
    </location>
</feature>
<protein>
    <submittedName>
        <fullName evidence="6">ABC transporter ATP-binding protein</fullName>
    </submittedName>
</protein>
<keyword evidence="1" id="KW-0813">Transport</keyword>
<evidence type="ECO:0000256" key="4">
    <source>
        <dbReference type="ARBA" id="ARBA00038388"/>
    </source>
</evidence>
<dbReference type="PROSITE" id="PS50893">
    <property type="entry name" value="ABC_TRANSPORTER_2"/>
    <property type="match status" value="1"/>
</dbReference>
<dbReference type="PANTHER" id="PTHR24220:SF86">
    <property type="entry name" value="ABC TRANSPORTER ABCH.1"/>
    <property type="match status" value="1"/>
</dbReference>
<comment type="similarity">
    <text evidence="4">Belongs to the ABC transporter superfamily. Macrolide exporter (TC 3.A.1.122) family.</text>
</comment>
<dbReference type="FunFam" id="3.40.50.300:FF:000032">
    <property type="entry name" value="Export ABC transporter ATP-binding protein"/>
    <property type="match status" value="1"/>
</dbReference>
<dbReference type="Gene3D" id="3.40.50.300">
    <property type="entry name" value="P-loop containing nucleotide triphosphate hydrolases"/>
    <property type="match status" value="1"/>
</dbReference>
<dbReference type="GO" id="GO:0098796">
    <property type="term" value="C:membrane protein complex"/>
    <property type="evidence" value="ECO:0007669"/>
    <property type="project" value="UniProtKB-ARBA"/>
</dbReference>
<dbReference type="GO" id="GO:0016887">
    <property type="term" value="F:ATP hydrolysis activity"/>
    <property type="evidence" value="ECO:0007669"/>
    <property type="project" value="InterPro"/>
</dbReference>
<dbReference type="GO" id="GO:0005886">
    <property type="term" value="C:plasma membrane"/>
    <property type="evidence" value="ECO:0007669"/>
    <property type="project" value="TreeGrafter"/>
</dbReference>
<gene>
    <name evidence="6" type="ORF">IAA16_02115</name>
</gene>
<organism evidence="6 7">
    <name type="scientific">Candidatus Treponema excrementipullorum</name>
    <dbReference type="NCBI Taxonomy" id="2838768"/>
    <lineage>
        <taxon>Bacteria</taxon>
        <taxon>Pseudomonadati</taxon>
        <taxon>Spirochaetota</taxon>
        <taxon>Spirochaetia</taxon>
        <taxon>Spirochaetales</taxon>
        <taxon>Treponemataceae</taxon>
        <taxon>Treponema</taxon>
    </lineage>
</organism>
<dbReference type="SUPFAM" id="SSF52540">
    <property type="entry name" value="P-loop containing nucleoside triphosphate hydrolases"/>
    <property type="match status" value="1"/>
</dbReference>
<dbReference type="CDD" id="cd03255">
    <property type="entry name" value="ABC_MJ0796_LolCDE_FtsE"/>
    <property type="match status" value="1"/>
</dbReference>
<dbReference type="SMART" id="SM00382">
    <property type="entry name" value="AAA"/>
    <property type="match status" value="1"/>
</dbReference>
<evidence type="ECO:0000256" key="3">
    <source>
        <dbReference type="ARBA" id="ARBA00022840"/>
    </source>
</evidence>
<reference evidence="6" key="2">
    <citation type="submission" date="2021-04" db="EMBL/GenBank/DDBJ databases">
        <authorList>
            <person name="Gilroy R."/>
        </authorList>
    </citation>
    <scope>NUCLEOTIDE SEQUENCE</scope>
    <source>
        <strain evidence="6">Gambia15-2214</strain>
    </source>
</reference>
<evidence type="ECO:0000259" key="5">
    <source>
        <dbReference type="PROSITE" id="PS50893"/>
    </source>
</evidence>
<reference evidence="6" key="1">
    <citation type="journal article" date="2021" name="PeerJ">
        <title>Extensive microbial diversity within the chicken gut microbiome revealed by metagenomics and culture.</title>
        <authorList>
            <person name="Gilroy R."/>
            <person name="Ravi A."/>
            <person name="Getino M."/>
            <person name="Pursley I."/>
            <person name="Horton D.L."/>
            <person name="Alikhan N.F."/>
            <person name="Baker D."/>
            <person name="Gharbi K."/>
            <person name="Hall N."/>
            <person name="Watson M."/>
            <person name="Adriaenssens E.M."/>
            <person name="Foster-Nyarko E."/>
            <person name="Jarju S."/>
            <person name="Secka A."/>
            <person name="Antonio M."/>
            <person name="Oren A."/>
            <person name="Chaudhuri R.R."/>
            <person name="La Ragione R."/>
            <person name="Hildebrand F."/>
            <person name="Pallen M.J."/>
        </authorList>
    </citation>
    <scope>NUCLEOTIDE SEQUENCE</scope>
    <source>
        <strain evidence="6">Gambia15-2214</strain>
    </source>
</reference>
<keyword evidence="3 6" id="KW-0067">ATP-binding</keyword>
<evidence type="ECO:0000256" key="1">
    <source>
        <dbReference type="ARBA" id="ARBA00022448"/>
    </source>
</evidence>
<dbReference type="InterPro" id="IPR027417">
    <property type="entry name" value="P-loop_NTPase"/>
</dbReference>
<accession>A0A9E2L1X5</accession>
<name>A0A9E2L1X5_9SPIR</name>
<comment type="caution">
    <text evidence="6">The sequence shown here is derived from an EMBL/GenBank/DDBJ whole genome shotgun (WGS) entry which is preliminary data.</text>
</comment>
<dbReference type="PANTHER" id="PTHR24220">
    <property type="entry name" value="IMPORT ATP-BINDING PROTEIN"/>
    <property type="match status" value="1"/>
</dbReference>
<dbReference type="AlphaFoldDB" id="A0A9E2L1X5"/>
<dbReference type="Proteomes" id="UP000823914">
    <property type="component" value="Unassembled WGS sequence"/>
</dbReference>
<dbReference type="InterPro" id="IPR003439">
    <property type="entry name" value="ABC_transporter-like_ATP-bd"/>
</dbReference>